<reference evidence="2 3" key="1">
    <citation type="submission" date="2011-08" db="EMBL/GenBank/DDBJ databases">
        <authorList>
            <person name="Liu Z.J."/>
            <person name="Shi F.L."/>
            <person name="Lu J.Q."/>
            <person name="Li M."/>
            <person name="Wang Z.L."/>
        </authorList>
    </citation>
    <scope>NUCLEOTIDE SEQUENCE [LARGE SCALE GENOMIC DNA]</scope>
    <source>
        <strain evidence="2 3">USNM 41457</strain>
    </source>
</reference>
<organism evidence="2 3">
    <name type="scientific">Edhazardia aedis (strain USNM 41457)</name>
    <name type="common">Microsporidian parasite</name>
    <dbReference type="NCBI Taxonomy" id="1003232"/>
    <lineage>
        <taxon>Eukaryota</taxon>
        <taxon>Fungi</taxon>
        <taxon>Fungi incertae sedis</taxon>
        <taxon>Microsporidia</taxon>
        <taxon>Edhazardia</taxon>
    </lineage>
</organism>
<gene>
    <name evidence="2" type="ORF">EDEG_01799</name>
</gene>
<evidence type="ECO:0000313" key="2">
    <source>
        <dbReference type="EMBL" id="EJW03905.1"/>
    </source>
</evidence>
<keyword evidence="3" id="KW-1185">Reference proteome</keyword>
<comment type="caution">
    <text evidence="2">The sequence shown here is derived from an EMBL/GenBank/DDBJ whole genome shotgun (WGS) entry which is preliminary data.</text>
</comment>
<feature type="transmembrane region" description="Helical" evidence="1">
    <location>
        <begin position="47"/>
        <end position="67"/>
    </location>
</feature>
<proteinExistence type="predicted"/>
<name>J9DMV9_EDHAE</name>
<dbReference type="VEuPathDB" id="MicrosporidiaDB:EDEG_01799"/>
<dbReference type="EMBL" id="AFBI03000028">
    <property type="protein sequence ID" value="EJW03905.1"/>
    <property type="molecule type" value="Genomic_DNA"/>
</dbReference>
<dbReference type="AlphaFoldDB" id="J9DMV9"/>
<keyword evidence="1" id="KW-0472">Membrane</keyword>
<accession>J9DMV9</accession>
<protein>
    <submittedName>
        <fullName evidence="2">Uncharacterized protein</fullName>
    </submittedName>
</protein>
<evidence type="ECO:0000256" key="1">
    <source>
        <dbReference type="SAM" id="Phobius"/>
    </source>
</evidence>
<evidence type="ECO:0000313" key="3">
    <source>
        <dbReference type="Proteomes" id="UP000003163"/>
    </source>
</evidence>
<reference evidence="3" key="2">
    <citation type="submission" date="2015-07" db="EMBL/GenBank/DDBJ databases">
        <title>Contrasting host-pathogen interactions and genome evolution in two generalist and specialist microsporidian pathogens of mosquitoes.</title>
        <authorList>
            <consortium name="The Broad Institute Genomics Platform"/>
            <consortium name="The Broad Institute Genome Sequencing Center for Infectious Disease"/>
            <person name="Cuomo C.A."/>
            <person name="Sanscrainte N.D."/>
            <person name="Goldberg J.M."/>
            <person name="Heiman D."/>
            <person name="Young S."/>
            <person name="Zeng Q."/>
            <person name="Becnel J.J."/>
            <person name="Birren B.W."/>
        </authorList>
    </citation>
    <scope>NUCLEOTIDE SEQUENCE [LARGE SCALE GENOMIC DNA]</scope>
    <source>
        <strain evidence="3">USNM 41457</strain>
    </source>
</reference>
<dbReference type="Proteomes" id="UP000003163">
    <property type="component" value="Unassembled WGS sequence"/>
</dbReference>
<sequence>MIYWIHVKKVYNRINILYEAYKNKYIENNKCSNIFCFLKTFIFFLPFIMYFRSCYISIIFFLFLLLLPMKQYSSIVCIQMVFSAPNTEIFHIISLYSLTSRL</sequence>
<keyword evidence="1" id="KW-1133">Transmembrane helix</keyword>
<keyword evidence="1" id="KW-0812">Transmembrane</keyword>
<dbReference type="InParanoid" id="J9DMV9"/>
<dbReference type="HOGENOM" id="CLU_2277424_0_0_1"/>